<gene>
    <name evidence="2" type="ORF">MPLDJ20_330020</name>
</gene>
<proteinExistence type="predicted"/>
<accession>A0A090FID2</accession>
<dbReference type="EMBL" id="CCNB01000027">
    <property type="protein sequence ID" value="CDX41441.1"/>
    <property type="molecule type" value="Genomic_DNA"/>
</dbReference>
<feature type="transmembrane region" description="Helical" evidence="1">
    <location>
        <begin position="98"/>
        <end position="116"/>
    </location>
</feature>
<dbReference type="Proteomes" id="UP000046373">
    <property type="component" value="Unassembled WGS sequence"/>
</dbReference>
<evidence type="ECO:0000313" key="3">
    <source>
        <dbReference type="Proteomes" id="UP000046373"/>
    </source>
</evidence>
<feature type="transmembrane region" description="Helical" evidence="1">
    <location>
        <begin position="64"/>
        <end position="86"/>
    </location>
</feature>
<sequence length="159" mass="17383">MYPDLSQGALKRMSAGLGAVVIALCVIAAVMPAGYVNSIISTYYPVNESCSQLSKRIQLAAMTYVYFIFVLSIVSLLRTVIIYGPWNYRILIAIKASVTLLILCFSYTTLAVLALPPSLFYGQSLCFSIDTMNRSLVFIAYAVMISYATAVSMSLSVKK</sequence>
<keyword evidence="1" id="KW-1133">Transmembrane helix</keyword>
<evidence type="ECO:0000256" key="1">
    <source>
        <dbReference type="SAM" id="Phobius"/>
    </source>
</evidence>
<evidence type="ECO:0000313" key="2">
    <source>
        <dbReference type="EMBL" id="CDX41441.1"/>
    </source>
</evidence>
<feature type="transmembrane region" description="Helical" evidence="1">
    <location>
        <begin position="136"/>
        <end position="157"/>
    </location>
</feature>
<keyword evidence="1" id="KW-0472">Membrane</keyword>
<feature type="transmembrane region" description="Helical" evidence="1">
    <location>
        <begin position="20"/>
        <end position="44"/>
    </location>
</feature>
<keyword evidence="1" id="KW-0812">Transmembrane</keyword>
<protein>
    <submittedName>
        <fullName evidence="2">Uncharacterized protein</fullName>
    </submittedName>
</protein>
<name>A0A090FID2_MESPL</name>
<reference evidence="2 3" key="1">
    <citation type="submission" date="2014-08" db="EMBL/GenBank/DDBJ databases">
        <authorList>
            <person name="Moulin Lionel"/>
        </authorList>
    </citation>
    <scope>NUCLEOTIDE SEQUENCE [LARGE SCALE GENOMIC DNA]</scope>
</reference>
<organism evidence="2 3">
    <name type="scientific">Mesorhizobium plurifarium</name>
    <dbReference type="NCBI Taxonomy" id="69974"/>
    <lineage>
        <taxon>Bacteria</taxon>
        <taxon>Pseudomonadati</taxon>
        <taxon>Pseudomonadota</taxon>
        <taxon>Alphaproteobacteria</taxon>
        <taxon>Hyphomicrobiales</taxon>
        <taxon>Phyllobacteriaceae</taxon>
        <taxon>Mesorhizobium</taxon>
    </lineage>
</organism>
<dbReference type="AlphaFoldDB" id="A0A090FID2"/>